<dbReference type="EC" id="1.4.3.-" evidence="9"/>
<dbReference type="SUPFAM" id="SSF54373">
    <property type="entry name" value="FAD-linked reductases, C-terminal domain"/>
    <property type="match status" value="1"/>
</dbReference>
<dbReference type="SUPFAM" id="SSF51905">
    <property type="entry name" value="FAD/NAD(P)-binding domain"/>
    <property type="match status" value="1"/>
</dbReference>
<dbReference type="InterPro" id="IPR001138">
    <property type="entry name" value="Zn2Cys6_DnaBD"/>
</dbReference>
<dbReference type="Gene3D" id="1.10.405.10">
    <property type="entry name" value="Guanine Nucleotide Dissociation Inhibitor, domain 1"/>
    <property type="match status" value="1"/>
</dbReference>
<keyword evidence="7" id="KW-0539">Nucleus</keyword>
<dbReference type="InterPro" id="IPR050703">
    <property type="entry name" value="Flavin_MAO"/>
</dbReference>
<dbReference type="RefSeq" id="XP_064729863.1">
    <property type="nucleotide sequence ID" value="XM_064874141.1"/>
</dbReference>
<feature type="domain" description="Zn(2)-C6 fungal-type" evidence="11">
    <location>
        <begin position="453"/>
        <end position="482"/>
    </location>
</feature>
<accession>A0ABR0RMF6</accession>
<keyword evidence="9" id="KW-0274">FAD</keyword>
<comment type="cofactor">
    <cofactor evidence="1 9">
        <name>FAD</name>
        <dbReference type="ChEBI" id="CHEBI:57692"/>
    </cofactor>
</comment>
<dbReference type="InterPro" id="IPR036188">
    <property type="entry name" value="FAD/NAD-bd_sf"/>
</dbReference>
<keyword evidence="5" id="KW-0238">DNA-binding</keyword>
<evidence type="ECO:0000256" key="4">
    <source>
        <dbReference type="ARBA" id="ARBA00023015"/>
    </source>
</evidence>
<keyword evidence="9" id="KW-0285">Flavoprotein</keyword>
<comment type="similarity">
    <text evidence="2 9">Belongs to the flavin monoamine oxidase family.</text>
</comment>
<feature type="compositionally biased region" description="Polar residues" evidence="10">
    <location>
        <begin position="511"/>
        <end position="520"/>
    </location>
</feature>
<dbReference type="SUPFAM" id="SSF57701">
    <property type="entry name" value="Zn2/Cys6 DNA-binding domain"/>
    <property type="match status" value="1"/>
</dbReference>
<keyword evidence="13" id="KW-1185">Reference proteome</keyword>
<dbReference type="PROSITE" id="PS50048">
    <property type="entry name" value="ZN2_CY6_FUNGAL_2"/>
    <property type="match status" value="1"/>
</dbReference>
<dbReference type="PANTHER" id="PTHR43563:SF14">
    <property type="entry name" value="AMINE OXIDASE"/>
    <property type="match status" value="1"/>
</dbReference>
<evidence type="ECO:0000256" key="2">
    <source>
        <dbReference type="ARBA" id="ARBA00005995"/>
    </source>
</evidence>
<proteinExistence type="inferred from homology"/>
<gene>
    <name evidence="12" type="ORF">PMZ80_005724</name>
</gene>
<evidence type="ECO:0000256" key="8">
    <source>
        <dbReference type="ARBA" id="ARBA00048448"/>
    </source>
</evidence>
<comment type="caution">
    <text evidence="12">The sequence shown here is derived from an EMBL/GenBank/DDBJ whole genome shotgun (WGS) entry which is preliminary data.</text>
</comment>
<evidence type="ECO:0000256" key="3">
    <source>
        <dbReference type="ARBA" id="ARBA00023002"/>
    </source>
</evidence>
<dbReference type="Pfam" id="PF01593">
    <property type="entry name" value="Amino_oxidase"/>
    <property type="match status" value="1"/>
</dbReference>
<name>A0ABR0RMF6_9EURO</name>
<dbReference type="Gene3D" id="3.90.660.10">
    <property type="match status" value="1"/>
</dbReference>
<dbReference type="GeneID" id="89999173"/>
<feature type="region of interest" description="Disordered" evidence="10">
    <location>
        <begin position="510"/>
        <end position="535"/>
    </location>
</feature>
<dbReference type="EMBL" id="JAVHJV010000006">
    <property type="protein sequence ID" value="KAK5941773.1"/>
    <property type="molecule type" value="Genomic_DNA"/>
</dbReference>
<dbReference type="PANTHER" id="PTHR43563">
    <property type="entry name" value="AMINE OXIDASE"/>
    <property type="match status" value="1"/>
</dbReference>
<evidence type="ECO:0000256" key="6">
    <source>
        <dbReference type="ARBA" id="ARBA00023163"/>
    </source>
</evidence>
<evidence type="ECO:0000256" key="7">
    <source>
        <dbReference type="ARBA" id="ARBA00023242"/>
    </source>
</evidence>
<dbReference type="Pfam" id="PF11951">
    <property type="entry name" value="Fungal_trans_2"/>
    <property type="match status" value="2"/>
</dbReference>
<dbReference type="InterPro" id="IPR002937">
    <property type="entry name" value="Amino_oxidase"/>
</dbReference>
<dbReference type="Gene3D" id="3.50.50.60">
    <property type="entry name" value="FAD/NAD(P)-binding domain"/>
    <property type="match status" value="1"/>
</dbReference>
<dbReference type="PRINTS" id="PR00757">
    <property type="entry name" value="AMINEOXDASEF"/>
</dbReference>
<evidence type="ECO:0000256" key="9">
    <source>
        <dbReference type="RuleBase" id="RU362067"/>
    </source>
</evidence>
<evidence type="ECO:0000256" key="1">
    <source>
        <dbReference type="ARBA" id="ARBA00001974"/>
    </source>
</evidence>
<organism evidence="12 13">
    <name type="scientific">Knufia obscura</name>
    <dbReference type="NCBI Taxonomy" id="1635080"/>
    <lineage>
        <taxon>Eukaryota</taxon>
        <taxon>Fungi</taxon>
        <taxon>Dikarya</taxon>
        <taxon>Ascomycota</taxon>
        <taxon>Pezizomycotina</taxon>
        <taxon>Eurotiomycetes</taxon>
        <taxon>Chaetothyriomycetidae</taxon>
        <taxon>Chaetothyriales</taxon>
        <taxon>Trichomeriaceae</taxon>
        <taxon>Knufia</taxon>
    </lineage>
</organism>
<dbReference type="InterPro" id="IPR021858">
    <property type="entry name" value="Fun_TF"/>
</dbReference>
<dbReference type="CDD" id="cd00067">
    <property type="entry name" value="GAL4"/>
    <property type="match status" value="1"/>
</dbReference>
<sequence>MFDVIVVGAGLSGLQAALSAQQAGLSVVVVEARDRVGGKTWSVPLASGRGYADLGAAWVNDTTQPRIWSYAQQFGLEVVKQRLEGQAVMQETPDERLVYPFGITPEFLVEDKKNLEVIRDHIQAASLTPGPPREVDDKVSLDQYVRNLGARPKTVSMINLWSQVMHGVQSSEQSAAWFIDYCRRNDGLFSIRADGSTGSNYLRFQTGAQSVAKGIAELVGSSNVHLASPVASVENHRSHVSVITTTGRTFVGRRCIISIPSTMYQELNISPPLPAAVQEVANNTILGDYNKAIVCYDRPWWRDAGYNGYFLSYTGPITLARDTSVDEKRHYSLTCFVNGQFGREWGRLHPHERRAQVLKQIAKIFKADADHEAYRPIEVFDQIWKHEQYSRGALAPITALGHYTKFADVYGKPVGNVHFVGTEYATRWKGYMEGALNSGDQGAQEVVAALKQRCHECSQRRINCDRGQPTCTKCFARGIRCSGLGIRYRFNDELLSKAKLARANAAHCETSGRNSIGSSKPSRDSESEEVLESFSQATASRDVQSAIALSPDDAEHTLSPDSEILNIGSLSAPSASCYVTDNLLASSSGNAVLTWSPSLLQPWKVHLLDHFSRKIASEMAVIDDHDNGWRQLILPVAHSDALVMDAVLSASAFHFAVNVGSSLCEPMRYYTQAIRTLQQRQDLTIFNHDGRHSIFLALLVLLVTVMINGYSDFPLILKLLESALVAIGGEDQLSIDEIGQFLKRQIRKLRGYAAPLLSQSEGITRLSMEASNGYEDQYYCQQTHPNHARSISMLFDLQHQACRIYTTRATSGPGAPSSTALVENFKQTLQTFPPDSPCEHVLVWPTFLAACESVTAEHRQFFTQALMRHHKRNGFGNIPRALSHLRRIWAKSGQKSWTMLLPEPRVFIV</sequence>
<comment type="catalytic activity">
    <reaction evidence="8">
        <text>a secondary aliphatic amine + O2 + H2O = a primary amine + an aldehyde + H2O2</text>
        <dbReference type="Rhea" id="RHEA:26414"/>
        <dbReference type="ChEBI" id="CHEBI:15377"/>
        <dbReference type="ChEBI" id="CHEBI:15379"/>
        <dbReference type="ChEBI" id="CHEBI:16240"/>
        <dbReference type="ChEBI" id="CHEBI:17478"/>
        <dbReference type="ChEBI" id="CHEBI:58855"/>
        <dbReference type="ChEBI" id="CHEBI:65296"/>
        <dbReference type="EC" id="1.4.3.4"/>
    </reaction>
</comment>
<evidence type="ECO:0000259" key="11">
    <source>
        <dbReference type="PROSITE" id="PS50048"/>
    </source>
</evidence>
<dbReference type="InterPro" id="IPR036864">
    <property type="entry name" value="Zn2-C6_fun-type_DNA-bd_sf"/>
</dbReference>
<dbReference type="InterPro" id="IPR001613">
    <property type="entry name" value="Flavin_amine_oxidase"/>
</dbReference>
<protein>
    <recommendedName>
        <fullName evidence="9">Amine oxidase</fullName>
        <ecNumber evidence="9">1.4.3.-</ecNumber>
    </recommendedName>
</protein>
<keyword evidence="4" id="KW-0805">Transcription regulation</keyword>
<dbReference type="Proteomes" id="UP001334248">
    <property type="component" value="Unassembled WGS sequence"/>
</dbReference>
<evidence type="ECO:0000256" key="5">
    <source>
        <dbReference type="ARBA" id="ARBA00023125"/>
    </source>
</evidence>
<evidence type="ECO:0000313" key="12">
    <source>
        <dbReference type="EMBL" id="KAK5941773.1"/>
    </source>
</evidence>
<keyword evidence="6" id="KW-0804">Transcription</keyword>
<reference evidence="12 13" key="1">
    <citation type="journal article" date="2023" name="Res Sq">
        <title>Genomic and morphological characterization of Knufia obscura isolated from the Mars 2020 spacecraft assembly facility.</title>
        <authorList>
            <person name="Chander A.M."/>
            <person name="Teixeira M.M."/>
            <person name="Singh N.K."/>
            <person name="Williams M.P."/>
            <person name="Parker C.W."/>
            <person name="Leo P."/>
            <person name="Stajich J.E."/>
            <person name="Torok T."/>
            <person name="Tighe S."/>
            <person name="Mason C.E."/>
            <person name="Venkateswaran K."/>
        </authorList>
    </citation>
    <scope>NUCLEOTIDE SEQUENCE [LARGE SCALE GENOMIC DNA]</scope>
    <source>
        <strain evidence="12 13">CCFEE 5817</strain>
    </source>
</reference>
<keyword evidence="3 9" id="KW-0560">Oxidoreductase</keyword>
<evidence type="ECO:0000256" key="10">
    <source>
        <dbReference type="SAM" id="MobiDB-lite"/>
    </source>
</evidence>
<evidence type="ECO:0000313" key="13">
    <source>
        <dbReference type="Proteomes" id="UP001334248"/>
    </source>
</evidence>